<evidence type="ECO:0000313" key="1">
    <source>
        <dbReference type="EMBL" id="KAF7380313.1"/>
    </source>
</evidence>
<comment type="caution">
    <text evidence="1">The sequence shown here is derived from an EMBL/GenBank/DDBJ whole genome shotgun (WGS) entry which is preliminary data.</text>
</comment>
<dbReference type="AlphaFoldDB" id="A0A834MRI6"/>
<dbReference type="EMBL" id="JACSEA010000022">
    <property type="protein sequence ID" value="KAF7380313.1"/>
    <property type="molecule type" value="Genomic_DNA"/>
</dbReference>
<dbReference type="Proteomes" id="UP000614350">
    <property type="component" value="Unassembled WGS sequence"/>
</dbReference>
<keyword evidence="2" id="KW-1185">Reference proteome</keyword>
<gene>
    <name evidence="1" type="ORF">HZH66_014668</name>
</gene>
<evidence type="ECO:0000313" key="2">
    <source>
        <dbReference type="Proteomes" id="UP000614350"/>
    </source>
</evidence>
<organism evidence="1 2">
    <name type="scientific">Vespula vulgaris</name>
    <name type="common">Yellow jacket</name>
    <name type="synonym">Wasp</name>
    <dbReference type="NCBI Taxonomy" id="7454"/>
    <lineage>
        <taxon>Eukaryota</taxon>
        <taxon>Metazoa</taxon>
        <taxon>Ecdysozoa</taxon>
        <taxon>Arthropoda</taxon>
        <taxon>Hexapoda</taxon>
        <taxon>Insecta</taxon>
        <taxon>Pterygota</taxon>
        <taxon>Neoptera</taxon>
        <taxon>Endopterygota</taxon>
        <taxon>Hymenoptera</taxon>
        <taxon>Apocrita</taxon>
        <taxon>Aculeata</taxon>
        <taxon>Vespoidea</taxon>
        <taxon>Vespidae</taxon>
        <taxon>Vespinae</taxon>
        <taxon>Vespula</taxon>
    </lineage>
</organism>
<proteinExistence type="predicted"/>
<reference evidence="1" key="1">
    <citation type="journal article" date="2020" name="G3 (Bethesda)">
        <title>High-Quality Assemblies for Three Invasive Social Wasps from the &lt;i&gt;Vespula&lt;/i&gt; Genus.</title>
        <authorList>
            <person name="Harrop T.W.R."/>
            <person name="Guhlin J."/>
            <person name="McLaughlin G.M."/>
            <person name="Permina E."/>
            <person name="Stockwell P."/>
            <person name="Gilligan J."/>
            <person name="Le Lec M.F."/>
            <person name="Gruber M.A.M."/>
            <person name="Quinn O."/>
            <person name="Lovegrove M."/>
            <person name="Duncan E.J."/>
            <person name="Remnant E.J."/>
            <person name="Van Eeckhoven J."/>
            <person name="Graham B."/>
            <person name="Knapp R.A."/>
            <person name="Langford K.W."/>
            <person name="Kronenberg Z."/>
            <person name="Press M.O."/>
            <person name="Eacker S.M."/>
            <person name="Wilson-Rankin E.E."/>
            <person name="Purcell J."/>
            <person name="Lester P.J."/>
            <person name="Dearden P.K."/>
        </authorList>
    </citation>
    <scope>NUCLEOTIDE SEQUENCE</scope>
    <source>
        <strain evidence="1">Marl-1</strain>
    </source>
</reference>
<accession>A0A834MRI6</accession>
<name>A0A834MRI6_VESVU</name>
<sequence length="139" mass="16232">MPLSSDFEETEEEIELNLIKCDPSLNNDGFIGSPRPTMLSTNINKINKFSDLFIGNNLFEFIAMEINRYYRQNYGRNKSHKKMRKGSMTMSHNRPRQILTFIHFSNNTNPLHLRIFSLGELATREDFGYIKQGFTGIFK</sequence>
<protein>
    <submittedName>
        <fullName evidence="1">Uncharacterized protein</fullName>
    </submittedName>
</protein>